<organism evidence="1 2">
    <name type="scientific">Sorghum bicolor</name>
    <name type="common">Sorghum</name>
    <name type="synonym">Sorghum vulgare</name>
    <dbReference type="NCBI Taxonomy" id="4558"/>
    <lineage>
        <taxon>Eukaryota</taxon>
        <taxon>Viridiplantae</taxon>
        <taxon>Streptophyta</taxon>
        <taxon>Embryophyta</taxon>
        <taxon>Tracheophyta</taxon>
        <taxon>Spermatophyta</taxon>
        <taxon>Magnoliopsida</taxon>
        <taxon>Liliopsida</taxon>
        <taxon>Poales</taxon>
        <taxon>Poaceae</taxon>
        <taxon>PACMAD clade</taxon>
        <taxon>Panicoideae</taxon>
        <taxon>Andropogonodae</taxon>
        <taxon>Andropogoneae</taxon>
        <taxon>Sorghinae</taxon>
        <taxon>Sorghum</taxon>
    </lineage>
</organism>
<protein>
    <submittedName>
        <fullName evidence="1">Uncharacterized protein</fullName>
    </submittedName>
</protein>
<dbReference type="EMBL" id="CM000762">
    <property type="protein sequence ID" value="OQU87834.1"/>
    <property type="molecule type" value="Genomic_DNA"/>
</dbReference>
<reference evidence="1 2" key="1">
    <citation type="journal article" date="2009" name="Nature">
        <title>The Sorghum bicolor genome and the diversification of grasses.</title>
        <authorList>
            <person name="Paterson A.H."/>
            <person name="Bowers J.E."/>
            <person name="Bruggmann R."/>
            <person name="Dubchak I."/>
            <person name="Grimwood J."/>
            <person name="Gundlach H."/>
            <person name="Haberer G."/>
            <person name="Hellsten U."/>
            <person name="Mitros T."/>
            <person name="Poliakov A."/>
            <person name="Schmutz J."/>
            <person name="Spannagl M."/>
            <person name="Tang H."/>
            <person name="Wang X."/>
            <person name="Wicker T."/>
            <person name="Bharti A.K."/>
            <person name="Chapman J."/>
            <person name="Feltus F.A."/>
            <person name="Gowik U."/>
            <person name="Grigoriev I.V."/>
            <person name="Lyons E."/>
            <person name="Maher C.A."/>
            <person name="Martis M."/>
            <person name="Narechania A."/>
            <person name="Otillar R.P."/>
            <person name="Penning B.W."/>
            <person name="Salamov A.A."/>
            <person name="Wang Y."/>
            <person name="Zhang L."/>
            <person name="Carpita N.C."/>
            <person name="Freeling M."/>
            <person name="Gingle A.R."/>
            <person name="Hash C.T."/>
            <person name="Keller B."/>
            <person name="Klein P."/>
            <person name="Kresovich S."/>
            <person name="McCann M.C."/>
            <person name="Ming R."/>
            <person name="Peterson D.G."/>
            <person name="Mehboob-ur-Rahman"/>
            <person name="Ware D."/>
            <person name="Westhoff P."/>
            <person name="Mayer K.F."/>
            <person name="Messing J."/>
            <person name="Rokhsar D.S."/>
        </authorList>
    </citation>
    <scope>NUCLEOTIDE SEQUENCE [LARGE SCALE GENOMIC DNA]</scope>
    <source>
        <strain evidence="2">cv. BTx623</strain>
    </source>
</reference>
<proteinExistence type="predicted"/>
<sequence>MAPGALKNGQQLPAADSTALARSLLPTVHHPAIEYNIPVVEVERWGTAPPVACKKKKNANRVGGGHLRFYPLPPDPVRPGLATKEITSLTRAPAAPRPRTQAKFNCADTCPGGCSASLITRQQRHGVTDELVLWSTGMKPTLPASKSAVPHPRMLRQVERSHPHCPWTRPWRAGGTAATARALASTRPSCTPSWNPCMLACVGLMLVRGTAAPERRRQRLWSDPV</sequence>
<evidence type="ECO:0000313" key="2">
    <source>
        <dbReference type="Proteomes" id="UP000000768"/>
    </source>
</evidence>
<dbReference type="Gramene" id="OQU87834">
    <property type="protein sequence ID" value="OQU87834"/>
    <property type="gene ID" value="SORBI_3003G351501"/>
</dbReference>
<name>A0A1W0W0C9_SORBI</name>
<dbReference type="AlphaFoldDB" id="A0A1W0W0C9"/>
<gene>
    <name evidence="1" type="ORF">SORBI_3003G351501</name>
</gene>
<dbReference type="InParanoid" id="A0A1W0W0C9"/>
<evidence type="ECO:0000313" key="1">
    <source>
        <dbReference type="EMBL" id="OQU87834.1"/>
    </source>
</evidence>
<accession>A0A1W0W0C9</accession>
<reference evidence="2" key="2">
    <citation type="journal article" date="2018" name="Plant J.">
        <title>The Sorghum bicolor reference genome: improved assembly, gene annotations, a transcriptome atlas, and signatures of genome organization.</title>
        <authorList>
            <person name="McCormick R.F."/>
            <person name="Truong S.K."/>
            <person name="Sreedasyam A."/>
            <person name="Jenkins J."/>
            <person name="Shu S."/>
            <person name="Sims D."/>
            <person name="Kennedy M."/>
            <person name="Amirebrahimi M."/>
            <person name="Weers B.D."/>
            <person name="McKinley B."/>
            <person name="Mattison A."/>
            <person name="Morishige D.T."/>
            <person name="Grimwood J."/>
            <person name="Schmutz J."/>
            <person name="Mullet J.E."/>
        </authorList>
    </citation>
    <scope>NUCLEOTIDE SEQUENCE [LARGE SCALE GENOMIC DNA]</scope>
    <source>
        <strain evidence="2">cv. BTx623</strain>
    </source>
</reference>
<dbReference type="Proteomes" id="UP000000768">
    <property type="component" value="Chromosome 3"/>
</dbReference>
<keyword evidence="2" id="KW-1185">Reference proteome</keyword>